<gene>
    <name evidence="8" type="primary">vapC</name>
    <name evidence="10" type="ORF">DY240_04645</name>
</gene>
<dbReference type="GO" id="GO:0090729">
    <property type="term" value="F:toxin activity"/>
    <property type="evidence" value="ECO:0007669"/>
    <property type="project" value="UniProtKB-KW"/>
</dbReference>
<dbReference type="GO" id="GO:0000287">
    <property type="term" value="F:magnesium ion binding"/>
    <property type="evidence" value="ECO:0007669"/>
    <property type="project" value="UniProtKB-UniRule"/>
</dbReference>
<accession>A0A418KV32</accession>
<evidence type="ECO:0000313" key="10">
    <source>
        <dbReference type="EMBL" id="RIQ33696.1"/>
    </source>
</evidence>
<dbReference type="GO" id="GO:0016787">
    <property type="term" value="F:hydrolase activity"/>
    <property type="evidence" value="ECO:0007669"/>
    <property type="project" value="UniProtKB-KW"/>
</dbReference>
<dbReference type="GO" id="GO:0004540">
    <property type="term" value="F:RNA nuclease activity"/>
    <property type="evidence" value="ECO:0007669"/>
    <property type="project" value="InterPro"/>
</dbReference>
<feature type="domain" description="PIN" evidence="9">
    <location>
        <begin position="6"/>
        <end position="118"/>
    </location>
</feature>
<keyword evidence="11" id="KW-1185">Reference proteome</keyword>
<evidence type="ECO:0000256" key="7">
    <source>
        <dbReference type="ARBA" id="ARBA00038093"/>
    </source>
</evidence>
<comment type="function">
    <text evidence="8">Toxic component of a toxin-antitoxin (TA) system. An RNase.</text>
</comment>
<organism evidence="10 11">
    <name type="scientific">Jiangella rhizosphaerae</name>
    <dbReference type="NCBI Taxonomy" id="2293569"/>
    <lineage>
        <taxon>Bacteria</taxon>
        <taxon>Bacillati</taxon>
        <taxon>Actinomycetota</taxon>
        <taxon>Actinomycetes</taxon>
        <taxon>Jiangellales</taxon>
        <taxon>Jiangellaceae</taxon>
        <taxon>Jiangella</taxon>
    </lineage>
</organism>
<comment type="caution">
    <text evidence="8">Lacks conserved residue(s) required for the propagation of feature annotation.</text>
</comment>
<dbReference type="EC" id="3.1.-.-" evidence="8"/>
<keyword evidence="3 8" id="KW-0540">Nuclease</keyword>
<dbReference type="InterPro" id="IPR050556">
    <property type="entry name" value="Type_II_TA_system_RNase"/>
</dbReference>
<dbReference type="Pfam" id="PF01850">
    <property type="entry name" value="PIN"/>
    <property type="match status" value="1"/>
</dbReference>
<sequence length="134" mass="14181">MSRRLLLDTGVLIAVERGALSIERVLSENDDVAIAAITVAELMVGGELAEGDHRRRRQALVDDLLSAMPVEPYGQNAARAHARLLAHVRRVGKPRVAHELVIAATAVATGRSVLTADAAANWTDLPHVAAVAVA</sequence>
<keyword evidence="5 8" id="KW-0378">Hydrolase</keyword>
<dbReference type="InterPro" id="IPR022907">
    <property type="entry name" value="VapC_family"/>
</dbReference>
<dbReference type="HAMAP" id="MF_00265">
    <property type="entry name" value="VapC_Nob1"/>
    <property type="match status" value="1"/>
</dbReference>
<dbReference type="EMBL" id="QUAL01000039">
    <property type="protein sequence ID" value="RIQ33696.1"/>
    <property type="molecule type" value="Genomic_DNA"/>
</dbReference>
<dbReference type="PANTHER" id="PTHR33653">
    <property type="entry name" value="RIBONUCLEASE VAPC2"/>
    <property type="match status" value="1"/>
</dbReference>
<keyword evidence="2 8" id="KW-1277">Toxin-antitoxin system</keyword>
<name>A0A418KV32_9ACTN</name>
<dbReference type="InterPro" id="IPR002716">
    <property type="entry name" value="PIN_dom"/>
</dbReference>
<reference evidence="10 11" key="1">
    <citation type="submission" date="2018-09" db="EMBL/GenBank/DDBJ databases">
        <title>Isolation, diversity and antifungal activity of actinobacteria from wheat.</title>
        <authorList>
            <person name="Han C."/>
        </authorList>
    </citation>
    <scope>NUCLEOTIDE SEQUENCE [LARGE SCALE GENOMIC DNA]</scope>
    <source>
        <strain evidence="10 11">NEAU-YY265</strain>
    </source>
</reference>
<keyword evidence="8" id="KW-0800">Toxin</keyword>
<evidence type="ECO:0000313" key="11">
    <source>
        <dbReference type="Proteomes" id="UP000284057"/>
    </source>
</evidence>
<evidence type="ECO:0000256" key="6">
    <source>
        <dbReference type="ARBA" id="ARBA00022842"/>
    </source>
</evidence>
<dbReference type="PANTHER" id="PTHR33653:SF1">
    <property type="entry name" value="RIBONUCLEASE VAPC2"/>
    <property type="match status" value="1"/>
</dbReference>
<dbReference type="AlphaFoldDB" id="A0A418KV32"/>
<dbReference type="OrthoDB" id="4213664at2"/>
<comment type="similarity">
    <text evidence="7 8">Belongs to the PINc/VapC protein family.</text>
</comment>
<evidence type="ECO:0000256" key="3">
    <source>
        <dbReference type="ARBA" id="ARBA00022722"/>
    </source>
</evidence>
<evidence type="ECO:0000256" key="1">
    <source>
        <dbReference type="ARBA" id="ARBA00001946"/>
    </source>
</evidence>
<protein>
    <recommendedName>
        <fullName evidence="8">Ribonuclease VapC</fullName>
        <shortName evidence="8">RNase VapC</shortName>
        <ecNumber evidence="8">3.1.-.-</ecNumber>
    </recommendedName>
    <alternativeName>
        <fullName evidence="8">Toxin VapC</fullName>
    </alternativeName>
</protein>
<evidence type="ECO:0000256" key="8">
    <source>
        <dbReference type="HAMAP-Rule" id="MF_00265"/>
    </source>
</evidence>
<comment type="cofactor">
    <cofactor evidence="1 8">
        <name>Mg(2+)</name>
        <dbReference type="ChEBI" id="CHEBI:18420"/>
    </cofactor>
</comment>
<evidence type="ECO:0000256" key="2">
    <source>
        <dbReference type="ARBA" id="ARBA00022649"/>
    </source>
</evidence>
<dbReference type="InterPro" id="IPR029060">
    <property type="entry name" value="PIN-like_dom_sf"/>
</dbReference>
<comment type="caution">
    <text evidence="10">The sequence shown here is derived from an EMBL/GenBank/DDBJ whole genome shotgun (WGS) entry which is preliminary data.</text>
</comment>
<dbReference type="RefSeq" id="WP_119658792.1">
    <property type="nucleotide sequence ID" value="NZ_QUAL01000039.1"/>
</dbReference>
<evidence type="ECO:0000256" key="5">
    <source>
        <dbReference type="ARBA" id="ARBA00022801"/>
    </source>
</evidence>
<dbReference type="SUPFAM" id="SSF88723">
    <property type="entry name" value="PIN domain-like"/>
    <property type="match status" value="1"/>
</dbReference>
<evidence type="ECO:0000256" key="4">
    <source>
        <dbReference type="ARBA" id="ARBA00022723"/>
    </source>
</evidence>
<dbReference type="Gene3D" id="3.40.50.1010">
    <property type="entry name" value="5'-nuclease"/>
    <property type="match status" value="1"/>
</dbReference>
<proteinExistence type="inferred from homology"/>
<keyword evidence="4 8" id="KW-0479">Metal-binding</keyword>
<dbReference type="Proteomes" id="UP000284057">
    <property type="component" value="Unassembled WGS sequence"/>
</dbReference>
<keyword evidence="6 8" id="KW-0460">Magnesium</keyword>
<evidence type="ECO:0000259" key="9">
    <source>
        <dbReference type="Pfam" id="PF01850"/>
    </source>
</evidence>
<feature type="binding site" evidence="8">
    <location>
        <position position="8"/>
    </location>
    <ligand>
        <name>Mg(2+)</name>
        <dbReference type="ChEBI" id="CHEBI:18420"/>
    </ligand>
</feature>